<reference evidence="1 2" key="1">
    <citation type="journal article" date="2016" name="Genome Announc.">
        <title>First Complete Genome Sequence of a Subdivision 6 Acidobacterium Strain.</title>
        <authorList>
            <person name="Huang S."/>
            <person name="Vieira S."/>
            <person name="Bunk B."/>
            <person name="Riedel T."/>
            <person name="Sproer C."/>
            <person name="Overmann J."/>
        </authorList>
    </citation>
    <scope>NUCLEOTIDE SEQUENCE [LARGE SCALE GENOMIC DNA]</scope>
    <source>
        <strain evidence="2">DSM 100886 HEG_-6_39</strain>
    </source>
</reference>
<evidence type="ECO:0000313" key="2">
    <source>
        <dbReference type="Proteomes" id="UP000076079"/>
    </source>
</evidence>
<dbReference type="EMBL" id="CP015136">
    <property type="protein sequence ID" value="AMY09289.1"/>
    <property type="molecule type" value="Genomic_DNA"/>
</dbReference>
<sequence>MYFQHPSWVAPTPGDTLRMLQVLADTTGGEFLRVRRDARLAETFAAILARYRQRHLLSFTPTGVGKRGGQRLHVRLRSRPGTVAAREGDHGQESLMGTALVTRNGCVHLVCGVTWHVTQVSICDMRSILCAAAVNGASSL</sequence>
<dbReference type="AlphaFoldDB" id="A0A143PNG2"/>
<name>A0A143PNG2_LUTPR</name>
<proteinExistence type="predicted"/>
<reference evidence="2" key="2">
    <citation type="submission" date="2016-04" db="EMBL/GenBank/DDBJ databases">
        <title>First Complete Genome Sequence of a Subdivision 6 Acidobacterium.</title>
        <authorList>
            <person name="Huang S."/>
            <person name="Vieira S."/>
            <person name="Bunk B."/>
            <person name="Riedel T."/>
            <person name="Sproeer C."/>
            <person name="Overmann J."/>
        </authorList>
    </citation>
    <scope>NUCLEOTIDE SEQUENCE [LARGE SCALE GENOMIC DNA]</scope>
    <source>
        <strain evidence="2">DSM 100886 HEG_-6_39</strain>
    </source>
</reference>
<dbReference type="Proteomes" id="UP000076079">
    <property type="component" value="Chromosome"/>
</dbReference>
<dbReference type="KEGG" id="abac:LuPra_02504"/>
<dbReference type="STRING" id="1855912.LuPra_02504"/>
<gene>
    <name evidence="1" type="ORF">LuPra_02504</name>
</gene>
<accession>A0A143PNG2</accession>
<keyword evidence="2" id="KW-1185">Reference proteome</keyword>
<evidence type="ECO:0000313" key="1">
    <source>
        <dbReference type="EMBL" id="AMY09289.1"/>
    </source>
</evidence>
<organism evidence="1 2">
    <name type="scientific">Luteitalea pratensis</name>
    <dbReference type="NCBI Taxonomy" id="1855912"/>
    <lineage>
        <taxon>Bacteria</taxon>
        <taxon>Pseudomonadati</taxon>
        <taxon>Acidobacteriota</taxon>
        <taxon>Vicinamibacteria</taxon>
        <taxon>Vicinamibacterales</taxon>
        <taxon>Vicinamibacteraceae</taxon>
        <taxon>Luteitalea</taxon>
    </lineage>
</organism>
<protein>
    <submittedName>
        <fullName evidence="1">Uncharacterized protein</fullName>
    </submittedName>
</protein>